<gene>
    <name evidence="1" type="ORF">FG384_12165</name>
</gene>
<dbReference type="EMBL" id="VDGI01000013">
    <property type="protein sequence ID" value="TQR19400.1"/>
    <property type="molecule type" value="Genomic_DNA"/>
</dbReference>
<dbReference type="Proteomes" id="UP000316626">
    <property type="component" value="Unassembled WGS sequence"/>
</dbReference>
<accession>A0A544TPL4</accession>
<name>A0A544TPL4_9BACI</name>
<dbReference type="AlphaFoldDB" id="A0A544TPL4"/>
<comment type="caution">
    <text evidence="1">The sequence shown here is derived from an EMBL/GenBank/DDBJ whole genome shotgun (WGS) entry which is preliminary data.</text>
</comment>
<sequence length="220" mass="24944">MLKRILIIAGILIVGIASFSLLNKSLEADTAVANKEEQKPLFTKEEQLNISTLNTVTEIIHEKYEELEFVVSSNSEIELRIQVKENEKYFNSVKKDLESIAKSVIKSSTLKDYTVVVERLDLSIITEEQKNINKELLLLTKTLMEGLKEDYEVIENINTDSLTSITIHTSIKGLDKDAHKLAMEIEETVNEILHSKELNSVSHIDSYEIRILNAKGEVVN</sequence>
<protein>
    <submittedName>
        <fullName evidence="1">DUF4030 domain-containing protein</fullName>
    </submittedName>
</protein>
<evidence type="ECO:0000313" key="2">
    <source>
        <dbReference type="Proteomes" id="UP000316626"/>
    </source>
</evidence>
<keyword evidence="2" id="KW-1185">Reference proteome</keyword>
<proteinExistence type="predicted"/>
<dbReference type="OrthoDB" id="2452167at2"/>
<reference evidence="1 2" key="1">
    <citation type="submission" date="2019-06" db="EMBL/GenBank/DDBJ databases">
        <title>Psychrobacillus vulpis sp. nov., a new species isolated from feces of a red fox that inhabits in The Tablas de Daimiel Natural Park, Albacete, Spain.</title>
        <authorList>
            <person name="Rodriguez M."/>
            <person name="Reina J.C."/>
            <person name="Bejar V."/>
            <person name="Llamas I."/>
        </authorList>
    </citation>
    <scope>NUCLEOTIDE SEQUENCE [LARGE SCALE GENOMIC DNA]</scope>
    <source>
        <strain evidence="1 2">Z8</strain>
    </source>
</reference>
<dbReference type="RefSeq" id="WP_142642878.1">
    <property type="nucleotide sequence ID" value="NZ_VDGI01000013.1"/>
</dbReference>
<organism evidence="1 2">
    <name type="scientific">Psychrobacillus vulpis</name>
    <dbReference type="NCBI Taxonomy" id="2325572"/>
    <lineage>
        <taxon>Bacteria</taxon>
        <taxon>Bacillati</taxon>
        <taxon>Bacillota</taxon>
        <taxon>Bacilli</taxon>
        <taxon>Bacillales</taxon>
        <taxon>Bacillaceae</taxon>
        <taxon>Psychrobacillus</taxon>
    </lineage>
</organism>
<evidence type="ECO:0000313" key="1">
    <source>
        <dbReference type="EMBL" id="TQR19400.1"/>
    </source>
</evidence>